<keyword evidence="2 4" id="KW-0479">Metal-binding</keyword>
<accession>A0A1E3X6Z5</accession>
<dbReference type="PIRSF" id="PIRSF036979">
    <property type="entry name" value="Arginase"/>
    <property type="match status" value="1"/>
</dbReference>
<name>A0A1E3X6Z5_9BACT</name>
<dbReference type="Proteomes" id="UP000094056">
    <property type="component" value="Unassembled WGS sequence"/>
</dbReference>
<feature type="binding site" evidence="4">
    <location>
        <position position="149"/>
    </location>
    <ligand>
        <name>Mn(2+)</name>
        <dbReference type="ChEBI" id="CHEBI:29035"/>
        <label>1</label>
    </ligand>
</feature>
<feature type="binding site" evidence="4">
    <location>
        <position position="229"/>
    </location>
    <ligand>
        <name>Mn(2+)</name>
        <dbReference type="ChEBI" id="CHEBI:29035"/>
        <label>1</label>
    </ligand>
</feature>
<evidence type="ECO:0000256" key="3">
    <source>
        <dbReference type="ARBA" id="ARBA00022801"/>
    </source>
</evidence>
<dbReference type="Gene3D" id="3.40.800.10">
    <property type="entry name" value="Ureohydrolase domain"/>
    <property type="match status" value="1"/>
</dbReference>
<protein>
    <submittedName>
        <fullName evidence="6">Arginase</fullName>
    </submittedName>
</protein>
<dbReference type="NCBIfam" id="TIGR01230">
    <property type="entry name" value="agmatinase"/>
    <property type="match status" value="1"/>
</dbReference>
<comment type="similarity">
    <text evidence="1">Belongs to the arginase family. Agmatinase subfamily.</text>
</comment>
<dbReference type="InterPro" id="IPR005925">
    <property type="entry name" value="Agmatinase-rel"/>
</dbReference>
<dbReference type="PANTHER" id="PTHR11358">
    <property type="entry name" value="ARGINASE/AGMATINASE"/>
    <property type="match status" value="1"/>
</dbReference>
<dbReference type="PROSITE" id="PS01053">
    <property type="entry name" value="ARGINASE_1"/>
    <property type="match status" value="1"/>
</dbReference>
<feature type="binding site" evidence="4">
    <location>
        <position position="145"/>
    </location>
    <ligand>
        <name>Mn(2+)</name>
        <dbReference type="ChEBI" id="CHEBI:29035"/>
        <label>1</label>
    </ligand>
</feature>
<feature type="binding site" evidence="4">
    <location>
        <position position="147"/>
    </location>
    <ligand>
        <name>Mn(2+)</name>
        <dbReference type="ChEBI" id="CHEBI:29035"/>
        <label>1</label>
    </ligand>
</feature>
<dbReference type="SUPFAM" id="SSF52768">
    <property type="entry name" value="Arginase/deacetylase"/>
    <property type="match status" value="1"/>
</dbReference>
<evidence type="ECO:0000256" key="1">
    <source>
        <dbReference type="ARBA" id="ARBA00009227"/>
    </source>
</evidence>
<dbReference type="GO" id="GO:0008783">
    <property type="term" value="F:agmatinase activity"/>
    <property type="evidence" value="ECO:0007669"/>
    <property type="project" value="TreeGrafter"/>
</dbReference>
<dbReference type="AlphaFoldDB" id="A0A1E3X6Z5"/>
<proteinExistence type="inferred from homology"/>
<dbReference type="Pfam" id="PF00491">
    <property type="entry name" value="Arginase"/>
    <property type="match status" value="1"/>
</dbReference>
<keyword evidence="4" id="KW-0464">Manganese</keyword>
<dbReference type="EMBL" id="MAYW01000120">
    <property type="protein sequence ID" value="ODS31397.1"/>
    <property type="molecule type" value="Genomic_DNA"/>
</dbReference>
<comment type="caution">
    <text evidence="6">The sequence shown here is derived from an EMBL/GenBank/DDBJ whole genome shotgun (WGS) entry which is preliminary data.</text>
</comment>
<keyword evidence="3 5" id="KW-0378">Hydrolase</keyword>
<sequence length="304" mass="34294">MSNIKKYLLSSAPFGAFKYDFKDETEAYERSKVVILGVPYDGTATFQSGARNGPDSVLSVSPNLEHYDNERGNIFEIGIFTAGIVDIEDVHVNPEDVINRVYDISKGYISDNKFLVTIGGEHSVTQGVVRAYKENYEKLSVLQLDAHHDLMEEYGGSRYSHASVAKRLIDIGCSLTQFGIRVTSEEEHEFINKHNQDLNIFYARDIYDNVNWHNEVIDSLGDTVYITIDLDGLDPSIMPSTGTPVPGGLDWYRTLNFLRKVYEKRKVVGLDVMELKPIPGNEAPNFLAADLIYKNIGFLKKYCK</sequence>
<dbReference type="PATRIC" id="fig|1872076.5.peg.4133"/>
<evidence type="ECO:0000313" key="6">
    <source>
        <dbReference type="EMBL" id="ODS31397.1"/>
    </source>
</evidence>
<comment type="cofactor">
    <cofactor evidence="4">
        <name>Mn(2+)</name>
        <dbReference type="ChEBI" id="CHEBI:29035"/>
    </cofactor>
    <text evidence="4">Binds 2 manganese ions per subunit.</text>
</comment>
<dbReference type="InterPro" id="IPR006035">
    <property type="entry name" value="Ureohydrolase"/>
</dbReference>
<feature type="binding site" evidence="4">
    <location>
        <position position="122"/>
    </location>
    <ligand>
        <name>Mn(2+)</name>
        <dbReference type="ChEBI" id="CHEBI:29035"/>
        <label>1</label>
    </ligand>
</feature>
<dbReference type="PROSITE" id="PS51409">
    <property type="entry name" value="ARGINASE_2"/>
    <property type="match status" value="1"/>
</dbReference>
<gene>
    <name evidence="6" type="ORF">SCARUB_03474</name>
</gene>
<dbReference type="InterPro" id="IPR020855">
    <property type="entry name" value="Ureohydrolase_Mn_BS"/>
</dbReference>
<reference evidence="6 7" key="1">
    <citation type="submission" date="2016-07" db="EMBL/GenBank/DDBJ databases">
        <title>Draft genome of Scalindua rubra, obtained from a brine-seawater interface in the Red Sea, sheds light on salt adaptation in anammox bacteria.</title>
        <authorList>
            <person name="Speth D.R."/>
            <person name="Lagkouvardos I."/>
            <person name="Wang Y."/>
            <person name="Qian P.-Y."/>
            <person name="Dutilh B.E."/>
            <person name="Jetten M.S."/>
        </authorList>
    </citation>
    <scope>NUCLEOTIDE SEQUENCE [LARGE SCALE GENOMIC DNA]</scope>
    <source>
        <strain evidence="6">BSI-1</strain>
    </source>
</reference>
<organism evidence="6 7">
    <name type="scientific">Candidatus Scalindua rubra</name>
    <dbReference type="NCBI Taxonomy" id="1872076"/>
    <lineage>
        <taxon>Bacteria</taxon>
        <taxon>Pseudomonadati</taxon>
        <taxon>Planctomycetota</taxon>
        <taxon>Candidatus Brocadiia</taxon>
        <taxon>Candidatus Brocadiales</taxon>
        <taxon>Candidatus Scalinduaceae</taxon>
        <taxon>Candidatus Scalindua</taxon>
    </lineage>
</organism>
<evidence type="ECO:0000313" key="7">
    <source>
        <dbReference type="Proteomes" id="UP000094056"/>
    </source>
</evidence>
<dbReference type="GO" id="GO:0046872">
    <property type="term" value="F:metal ion binding"/>
    <property type="evidence" value="ECO:0007669"/>
    <property type="project" value="UniProtKB-KW"/>
</dbReference>
<dbReference type="PANTHER" id="PTHR11358:SF26">
    <property type="entry name" value="GUANIDINO ACID HYDROLASE, MITOCHONDRIAL"/>
    <property type="match status" value="1"/>
</dbReference>
<evidence type="ECO:0000256" key="2">
    <source>
        <dbReference type="ARBA" id="ARBA00022723"/>
    </source>
</evidence>
<evidence type="ECO:0000256" key="4">
    <source>
        <dbReference type="PIRSR" id="PIRSR036979-1"/>
    </source>
</evidence>
<evidence type="ECO:0000256" key="5">
    <source>
        <dbReference type="RuleBase" id="RU003684"/>
    </source>
</evidence>
<dbReference type="CDD" id="cd11593">
    <property type="entry name" value="Agmatinase-like_2"/>
    <property type="match status" value="1"/>
</dbReference>
<dbReference type="InterPro" id="IPR023696">
    <property type="entry name" value="Ureohydrolase_dom_sf"/>
</dbReference>
<dbReference type="GO" id="GO:0033389">
    <property type="term" value="P:putrescine biosynthetic process from arginine, via agmatine"/>
    <property type="evidence" value="ECO:0007669"/>
    <property type="project" value="TreeGrafter"/>
</dbReference>
<feature type="binding site" evidence="4">
    <location>
        <position position="231"/>
    </location>
    <ligand>
        <name>Mn(2+)</name>
        <dbReference type="ChEBI" id="CHEBI:29035"/>
        <label>1</label>
    </ligand>
</feature>